<keyword evidence="4" id="KW-0653">Protein transport</keyword>
<gene>
    <name evidence="9" type="ORF">SCHCODRAFT_63611</name>
</gene>
<dbReference type="GO" id="GO:0000056">
    <property type="term" value="P:ribosomal small subunit export from nucleus"/>
    <property type="evidence" value="ECO:0007669"/>
    <property type="project" value="InterPro"/>
</dbReference>
<dbReference type="InterPro" id="IPR037700">
    <property type="entry name" value="NUP88/NUP82"/>
</dbReference>
<keyword evidence="7" id="KW-0539">Nucleus</keyword>
<dbReference type="GO" id="GO:0006406">
    <property type="term" value="P:mRNA export from nucleus"/>
    <property type="evidence" value="ECO:0007669"/>
    <property type="project" value="TreeGrafter"/>
</dbReference>
<feature type="compositionally biased region" description="Pro residues" evidence="8">
    <location>
        <begin position="571"/>
        <end position="588"/>
    </location>
</feature>
<feature type="compositionally biased region" description="Pro residues" evidence="8">
    <location>
        <begin position="599"/>
        <end position="610"/>
    </location>
</feature>
<dbReference type="HOGENOM" id="CLU_006117_0_0_1"/>
<dbReference type="OMA" id="WHPLGVH"/>
<dbReference type="Pfam" id="PF10168">
    <property type="entry name" value="Nup88"/>
    <property type="match status" value="1"/>
</dbReference>
<dbReference type="EMBL" id="GL377302">
    <property type="protein sequence ID" value="EFJ01890.1"/>
    <property type="molecule type" value="Genomic_DNA"/>
</dbReference>
<evidence type="ECO:0000313" key="9">
    <source>
        <dbReference type="EMBL" id="EFJ01890.1"/>
    </source>
</evidence>
<evidence type="ECO:0000256" key="8">
    <source>
        <dbReference type="SAM" id="MobiDB-lite"/>
    </source>
</evidence>
<comment type="subcellular location">
    <subcellularLocation>
        <location evidence="1">Nucleus</location>
        <location evidence="1">Nuclear pore complex</location>
    </subcellularLocation>
</comment>
<dbReference type="InterPro" id="IPR019321">
    <property type="entry name" value="Nucleoporin_Nup88"/>
</dbReference>
<protein>
    <submittedName>
        <fullName evidence="9">Uncharacterized protein</fullName>
    </submittedName>
</protein>
<dbReference type="GO" id="GO:0000055">
    <property type="term" value="P:ribosomal large subunit export from nucleus"/>
    <property type="evidence" value="ECO:0007669"/>
    <property type="project" value="InterPro"/>
</dbReference>
<evidence type="ECO:0000256" key="5">
    <source>
        <dbReference type="ARBA" id="ARBA00023010"/>
    </source>
</evidence>
<feature type="region of interest" description="Disordered" evidence="8">
    <location>
        <begin position="568"/>
        <end position="617"/>
    </location>
</feature>
<dbReference type="GO" id="GO:0005643">
    <property type="term" value="C:nuclear pore"/>
    <property type="evidence" value="ECO:0007669"/>
    <property type="project" value="UniProtKB-SubCell"/>
</dbReference>
<dbReference type="GO" id="GO:0006606">
    <property type="term" value="P:protein import into nucleus"/>
    <property type="evidence" value="ECO:0007669"/>
    <property type="project" value="TreeGrafter"/>
</dbReference>
<keyword evidence="10" id="KW-1185">Reference proteome</keyword>
<sequence length="860" mass="94814">MEDEQDWNDVLRDHPIFGLPKGINGPGGNSETSLQLSTNTLQQFKNVDSRDDSAVPSGRRQTMVLKGADLIVAAGQEIRMTTLGETHLNQSEGKKLFKTLHCPNVQFNIHQIALNPSGKLLAVAGAFQVAVIVLPRSGFMRLVPNVIDCKSVQVGQYYHASKSAAPIAKVDWHPWGEAGSTLMVMTVDGKMREYDVSVDPEEPLQVLSFVPEKKRRMSYLAEDPAEREVASFTIGKGNADWGPLTIYALMKSGDVYAVCPYMPQNASIPSSYVHSLECFISAKQEFLSQGTSEATQKMTTLYDYQRKYVSSLVKQLPPGTMFPSVSRRVPIHPPTTLKSKPKRQGPFLLQPSPRNLDGSDGGDATDIIYLAFGGDFLADDDDDDGSATERLGAILVAYQDGRIDTCLDVEKVEARWETKPAMQNSEEYPMLAVYETIDLDFVGALNSLTGNTLDLLQGNFPVFMADPIHEATIYVYHAFGAHRIDLAPLFGALAAALRGDDEGDAQLSSAVRRSSGADVQPLLTTFSVERKCSNPVIGVAIPNDIYLTYSIFILTSAMRITTFRLGISTPSPQPTPRATPAALPPPETPSTSSALQVQPPDPWLQPPSENPPYVSLLEASPYHPPPILRSSGIPSQPRLSLPEGADKQKDFLLTPDTLRYLASKASAISGQIRDATLAYKTALARTLLQRQELARQCAKAREMQQLVEKMRNGGREARWVRAKEEQKALLARMDRVLGALVRKASPELSEHETRWFEELKRMRDEIAGVGKYDEGSLAVRAKMLESEYARLMPSFKAFAEQERKRRQIVSESSQTLGQAQAFALGERNQIERTRINKLVKDVTRLASQLDLNVGKPPSIS</sequence>
<name>D8PJX0_SCHCM</name>
<keyword evidence="6" id="KW-0906">Nuclear pore complex</keyword>
<dbReference type="GO" id="GO:0017056">
    <property type="term" value="F:structural constituent of nuclear pore"/>
    <property type="evidence" value="ECO:0007669"/>
    <property type="project" value="InterPro"/>
</dbReference>
<dbReference type="AlphaFoldDB" id="D8PJX0"/>
<accession>D8PJX0</accession>
<feature type="region of interest" description="Disordered" evidence="8">
    <location>
        <begin position="324"/>
        <end position="360"/>
    </location>
</feature>
<dbReference type="PANTHER" id="PTHR13257">
    <property type="entry name" value="NUCLEOPORIN NUP84-RELATED"/>
    <property type="match status" value="1"/>
</dbReference>
<dbReference type="STRING" id="578458.D8PJX0"/>
<evidence type="ECO:0000256" key="2">
    <source>
        <dbReference type="ARBA" id="ARBA00022448"/>
    </source>
</evidence>
<keyword evidence="5" id="KW-0811">Translocation</keyword>
<evidence type="ECO:0000256" key="6">
    <source>
        <dbReference type="ARBA" id="ARBA00023132"/>
    </source>
</evidence>
<dbReference type="InterPro" id="IPR036322">
    <property type="entry name" value="WD40_repeat_dom_sf"/>
</dbReference>
<evidence type="ECO:0000256" key="1">
    <source>
        <dbReference type="ARBA" id="ARBA00004567"/>
    </source>
</evidence>
<dbReference type="FunCoup" id="D8PJX0">
    <property type="interactions" value="15"/>
</dbReference>
<reference evidence="9 10" key="1">
    <citation type="journal article" date="2010" name="Nat. Biotechnol.">
        <title>Genome sequence of the model mushroom Schizophyllum commune.</title>
        <authorList>
            <person name="Ohm R.A."/>
            <person name="de Jong J.F."/>
            <person name="Lugones L.G."/>
            <person name="Aerts A."/>
            <person name="Kothe E."/>
            <person name="Stajich J.E."/>
            <person name="de Vries R.P."/>
            <person name="Record E."/>
            <person name="Levasseur A."/>
            <person name="Baker S.E."/>
            <person name="Bartholomew K.A."/>
            <person name="Coutinho P.M."/>
            <person name="Erdmann S."/>
            <person name="Fowler T.J."/>
            <person name="Gathman A.C."/>
            <person name="Lombard V."/>
            <person name="Henrissat B."/>
            <person name="Knabe N."/>
            <person name="Kuees U."/>
            <person name="Lilly W.W."/>
            <person name="Lindquist E."/>
            <person name="Lucas S."/>
            <person name="Magnuson J.K."/>
            <person name="Piumi F."/>
            <person name="Raudaskoski M."/>
            <person name="Salamov A."/>
            <person name="Schmutz J."/>
            <person name="Schwarze F.W.M.R."/>
            <person name="vanKuyk P.A."/>
            <person name="Horton J.S."/>
            <person name="Grigoriev I.V."/>
            <person name="Woesten H.A.B."/>
        </authorList>
    </citation>
    <scope>NUCLEOTIDE SEQUENCE [LARGE SCALE GENOMIC DNA]</scope>
    <source>
        <strain evidence="10">H4-8 / FGSC 9210</strain>
    </source>
</reference>
<evidence type="ECO:0000256" key="7">
    <source>
        <dbReference type="ARBA" id="ARBA00023242"/>
    </source>
</evidence>
<keyword evidence="2" id="KW-0813">Transport</keyword>
<organism evidence="10">
    <name type="scientific">Schizophyllum commune (strain H4-8 / FGSC 9210)</name>
    <name type="common">Split gill fungus</name>
    <dbReference type="NCBI Taxonomy" id="578458"/>
    <lineage>
        <taxon>Eukaryota</taxon>
        <taxon>Fungi</taxon>
        <taxon>Dikarya</taxon>
        <taxon>Basidiomycota</taxon>
        <taxon>Agaricomycotina</taxon>
        <taxon>Agaricomycetes</taxon>
        <taxon>Agaricomycetidae</taxon>
        <taxon>Agaricales</taxon>
        <taxon>Schizophyllaceae</taxon>
        <taxon>Schizophyllum</taxon>
    </lineage>
</organism>
<dbReference type="InParanoid" id="D8PJX0"/>
<dbReference type="SUPFAM" id="SSF50978">
    <property type="entry name" value="WD40 repeat-like"/>
    <property type="match status" value="1"/>
</dbReference>
<evidence type="ECO:0000313" key="10">
    <source>
        <dbReference type="Proteomes" id="UP000007431"/>
    </source>
</evidence>
<dbReference type="PANTHER" id="PTHR13257:SF0">
    <property type="entry name" value="NUCLEAR PORE COMPLEX PROTEIN NUP88"/>
    <property type="match status" value="1"/>
</dbReference>
<dbReference type="VEuPathDB" id="FungiDB:SCHCODRAFT_02623483"/>
<evidence type="ECO:0000256" key="4">
    <source>
        <dbReference type="ARBA" id="ARBA00022927"/>
    </source>
</evidence>
<dbReference type="Proteomes" id="UP000007431">
    <property type="component" value="Unassembled WGS sequence"/>
</dbReference>
<dbReference type="eggNOG" id="ENOG502QUNM">
    <property type="taxonomic scope" value="Eukaryota"/>
</dbReference>
<evidence type="ECO:0000256" key="3">
    <source>
        <dbReference type="ARBA" id="ARBA00022816"/>
    </source>
</evidence>
<proteinExistence type="predicted"/>
<keyword evidence="3" id="KW-0509">mRNA transport</keyword>